<feature type="compositionally biased region" description="Basic and acidic residues" evidence="2">
    <location>
        <begin position="28"/>
        <end position="47"/>
    </location>
</feature>
<protein>
    <submittedName>
        <fullName evidence="3">Uncharacterized protein</fullName>
    </submittedName>
</protein>
<keyword evidence="4" id="KW-1185">Reference proteome</keyword>
<proteinExistence type="predicted"/>
<reference evidence="4" key="1">
    <citation type="submission" date="2013-01" db="EMBL/GenBank/DDBJ databases">
        <title>Draft Genome Sequence of a Mulberry Tree, Morus notabilis C.K. Schneid.</title>
        <authorList>
            <person name="He N."/>
            <person name="Zhao S."/>
        </authorList>
    </citation>
    <scope>NUCLEOTIDE SEQUENCE</scope>
</reference>
<dbReference type="InterPro" id="IPR038777">
    <property type="entry name" value="At4g18490-like"/>
</dbReference>
<feature type="compositionally biased region" description="Polar residues" evidence="2">
    <location>
        <begin position="150"/>
        <end position="164"/>
    </location>
</feature>
<name>W9SA83_9ROSA</name>
<feature type="compositionally biased region" description="Polar residues" evidence="2">
    <location>
        <begin position="404"/>
        <end position="416"/>
    </location>
</feature>
<dbReference type="PANTHER" id="PTHR36380">
    <property type="entry name" value="BNAA03G58330D PROTEIN"/>
    <property type="match status" value="1"/>
</dbReference>
<feature type="coiled-coil region" evidence="1">
    <location>
        <begin position="747"/>
        <end position="774"/>
    </location>
</feature>
<dbReference type="AlphaFoldDB" id="W9SA83"/>
<evidence type="ECO:0000256" key="2">
    <source>
        <dbReference type="SAM" id="MobiDB-lite"/>
    </source>
</evidence>
<feature type="region of interest" description="Disordered" evidence="2">
    <location>
        <begin position="336"/>
        <end position="357"/>
    </location>
</feature>
<dbReference type="EMBL" id="KE345867">
    <property type="protein sequence ID" value="EXC19455.1"/>
    <property type="molecule type" value="Genomic_DNA"/>
</dbReference>
<evidence type="ECO:0000313" key="4">
    <source>
        <dbReference type="Proteomes" id="UP000030645"/>
    </source>
</evidence>
<feature type="compositionally biased region" description="Basic and acidic residues" evidence="2">
    <location>
        <begin position="209"/>
        <end position="224"/>
    </location>
</feature>
<evidence type="ECO:0000256" key="1">
    <source>
        <dbReference type="SAM" id="Coils"/>
    </source>
</evidence>
<feature type="region of interest" description="Disordered" evidence="2">
    <location>
        <begin position="509"/>
        <end position="543"/>
    </location>
</feature>
<feature type="region of interest" description="Disordered" evidence="2">
    <location>
        <begin position="209"/>
        <end position="278"/>
    </location>
</feature>
<feature type="compositionally biased region" description="Basic and acidic residues" evidence="2">
    <location>
        <begin position="338"/>
        <end position="350"/>
    </location>
</feature>
<feature type="region of interest" description="Disordered" evidence="2">
    <location>
        <begin position="138"/>
        <end position="187"/>
    </location>
</feature>
<feature type="region of interest" description="Disordered" evidence="2">
    <location>
        <begin position="23"/>
        <end position="58"/>
    </location>
</feature>
<gene>
    <name evidence="3" type="ORF">L484_006150</name>
</gene>
<feature type="region of interest" description="Disordered" evidence="2">
    <location>
        <begin position="582"/>
        <end position="616"/>
    </location>
</feature>
<feature type="compositionally biased region" description="Low complexity" evidence="2">
    <location>
        <begin position="384"/>
        <end position="399"/>
    </location>
</feature>
<dbReference type="STRING" id="981085.W9SA83"/>
<dbReference type="eggNOG" id="ENOG502RX9Q">
    <property type="taxonomic scope" value="Eukaryota"/>
</dbReference>
<feature type="compositionally biased region" description="Basic and acidic residues" evidence="2">
    <location>
        <begin position="374"/>
        <end position="383"/>
    </location>
</feature>
<dbReference type="PANTHER" id="PTHR36380:SF1">
    <property type="entry name" value="OS01G0755100 PROTEIN"/>
    <property type="match status" value="1"/>
</dbReference>
<sequence>MFSAKHKHESSKAIGWRKGVINQNNDFGEEKDKGELSISMRHMEEPQKGTSSANAKETKSFLDEDIGKDFLSSWKSMSVADDDAMDFSFNTVSSGKNKFNFEKLNMDFNLDGDFDKLSSFKVDMSDFDLSAPSKKATRLKERLEDESSTENRYTTGGVTRTIQAPSKKATKLKERPEDESSTGNRQGFNFSFDFNELDSFNFESSLAKEEKASSKKQDDTEKISSDGSGTEGPGSKLQLDDIAMKLPTSEDVTTPNSEALLCGPGNLKSTKKDQAMDVSSGDSILLNSARSSPEKAMSNSTEAIDQQIHLSEKAISKERYSQHAVLNFPGQSFNGVDSNRDTLKDEKTESCQRGNGVHITSSRREDVNDKMMDGVSSYHEDLPSKNSSPPSISNSGKNKGWMNKSGSDVSTVNVDGNESAEGDLDLEENSISSISRKALHEIKSSKENCTSRAELPEANLCREGFSSDRLPNGSKLVGKSHLYGEEATRRLPVIPASDKKIKDQNTLDLQVSPSSASEKQGKLTTQTCANSKPFVPSMESVQNSRVKPIEGNKLLLVRAGKKMPDLATMKISKTTVEAYKVSSDSTQKESGFPRNTEQNVEVDGSTASETSHPFKSNEKKSLMNLSLKRKTFELSNSDLSCQKPLKRLSESLPKIRDIKEPLKRIDVKESFKRIDVKESFKRIGVEKVTSPPNWWDYSSLVCIDKNHVESKTKSIIYNVPASAIDSPQQVNMMEFEISSVMENDGNVEKAEAYAKELEDICNMLKKKHEEAKEILVRAIVNNNNLLMLNHPISEEKISFRLILVLSFC</sequence>
<organism evidence="3 4">
    <name type="scientific">Morus notabilis</name>
    <dbReference type="NCBI Taxonomy" id="981085"/>
    <lineage>
        <taxon>Eukaryota</taxon>
        <taxon>Viridiplantae</taxon>
        <taxon>Streptophyta</taxon>
        <taxon>Embryophyta</taxon>
        <taxon>Tracheophyta</taxon>
        <taxon>Spermatophyta</taxon>
        <taxon>Magnoliopsida</taxon>
        <taxon>eudicotyledons</taxon>
        <taxon>Gunneridae</taxon>
        <taxon>Pentapetalae</taxon>
        <taxon>rosids</taxon>
        <taxon>fabids</taxon>
        <taxon>Rosales</taxon>
        <taxon>Moraceae</taxon>
        <taxon>Moreae</taxon>
        <taxon>Morus</taxon>
    </lineage>
</organism>
<keyword evidence="1" id="KW-0175">Coiled coil</keyword>
<dbReference type="Proteomes" id="UP000030645">
    <property type="component" value="Unassembled WGS sequence"/>
</dbReference>
<evidence type="ECO:0000313" key="3">
    <source>
        <dbReference type="EMBL" id="EXC19455.1"/>
    </source>
</evidence>
<accession>W9SA83</accession>
<feature type="compositionally biased region" description="Polar residues" evidence="2">
    <location>
        <begin position="509"/>
        <end position="530"/>
    </location>
</feature>
<feature type="compositionally biased region" description="Polar residues" evidence="2">
    <location>
        <begin position="582"/>
        <end position="614"/>
    </location>
</feature>
<feature type="region of interest" description="Disordered" evidence="2">
    <location>
        <begin position="374"/>
        <end position="421"/>
    </location>
</feature>